<dbReference type="SUPFAM" id="SSF81653">
    <property type="entry name" value="Calcium ATPase, transduction domain A"/>
    <property type="match status" value="1"/>
</dbReference>
<keyword evidence="8 10" id="KW-1133">Transmembrane helix</keyword>
<evidence type="ECO:0000256" key="5">
    <source>
        <dbReference type="ARBA" id="ARBA00022741"/>
    </source>
</evidence>
<evidence type="ECO:0000256" key="10">
    <source>
        <dbReference type="SAM" id="Phobius"/>
    </source>
</evidence>
<accession>U2PAP1</accession>
<evidence type="ECO:0000256" key="3">
    <source>
        <dbReference type="ARBA" id="ARBA00022475"/>
    </source>
</evidence>
<dbReference type="InterPro" id="IPR006068">
    <property type="entry name" value="ATPase_P-typ_cation-transptr_C"/>
</dbReference>
<dbReference type="PROSITE" id="PS00154">
    <property type="entry name" value="ATPASE_E1_E2"/>
    <property type="match status" value="1"/>
</dbReference>
<dbReference type="SUPFAM" id="SSF81660">
    <property type="entry name" value="Metal cation-transporting ATPase, ATP-binding domain N"/>
    <property type="match status" value="1"/>
</dbReference>
<evidence type="ECO:0000256" key="8">
    <source>
        <dbReference type="ARBA" id="ARBA00022989"/>
    </source>
</evidence>
<feature type="transmembrane region" description="Helical" evidence="10">
    <location>
        <begin position="269"/>
        <end position="293"/>
    </location>
</feature>
<dbReference type="NCBIfam" id="TIGR01494">
    <property type="entry name" value="ATPase_P-type"/>
    <property type="match status" value="3"/>
</dbReference>
<feature type="transmembrane region" description="Helical" evidence="10">
    <location>
        <begin position="692"/>
        <end position="712"/>
    </location>
</feature>
<dbReference type="GO" id="GO:0030007">
    <property type="term" value="P:intracellular potassium ion homeostasis"/>
    <property type="evidence" value="ECO:0007669"/>
    <property type="project" value="TreeGrafter"/>
</dbReference>
<dbReference type="InterPro" id="IPR023214">
    <property type="entry name" value="HAD_sf"/>
</dbReference>
<dbReference type="InterPro" id="IPR004014">
    <property type="entry name" value="ATPase_P-typ_cation-transptr_N"/>
</dbReference>
<dbReference type="InterPro" id="IPR044492">
    <property type="entry name" value="P_typ_ATPase_HD_dom"/>
</dbReference>
<dbReference type="InterPro" id="IPR023299">
    <property type="entry name" value="ATPase_P-typ_cyto_dom_N"/>
</dbReference>
<name>U2PAP1_9FIRM</name>
<evidence type="ECO:0000256" key="2">
    <source>
        <dbReference type="ARBA" id="ARBA00005675"/>
    </source>
</evidence>
<dbReference type="Pfam" id="PF00122">
    <property type="entry name" value="E1-E2_ATPase"/>
    <property type="match status" value="1"/>
</dbReference>
<reference evidence="12 13" key="1">
    <citation type="submission" date="2013-06" db="EMBL/GenBank/DDBJ databases">
        <authorList>
            <person name="Weinstock G."/>
            <person name="Sodergren E."/>
            <person name="Lobos E.A."/>
            <person name="Fulton L."/>
            <person name="Fulton R."/>
            <person name="Courtney L."/>
            <person name="Fronick C."/>
            <person name="O'Laughlin M."/>
            <person name="Godfrey J."/>
            <person name="Wilson R.M."/>
            <person name="Miner T."/>
            <person name="Farmer C."/>
            <person name="Delehaunty K."/>
            <person name="Cordes M."/>
            <person name="Minx P."/>
            <person name="Tomlinson C."/>
            <person name="Chen J."/>
            <person name="Wollam A."/>
            <person name="Pepin K.H."/>
            <person name="Bhonagiri V."/>
            <person name="Zhang X."/>
            <person name="Warren W."/>
            <person name="Mitreva M."/>
            <person name="Mardis E.R."/>
            <person name="Wilson R.K."/>
        </authorList>
    </citation>
    <scope>NUCLEOTIDE SEQUENCE [LARGE SCALE GENOMIC DNA]</scope>
    <source>
        <strain evidence="12 13">ATCC 27803</strain>
    </source>
</reference>
<dbReference type="Gene3D" id="3.40.1110.10">
    <property type="entry name" value="Calcium-transporting ATPase, cytoplasmic domain N"/>
    <property type="match status" value="1"/>
</dbReference>
<feature type="transmembrane region" description="Helical" evidence="10">
    <location>
        <begin position="664"/>
        <end position="686"/>
    </location>
</feature>
<dbReference type="GO" id="GO:0005886">
    <property type="term" value="C:plasma membrane"/>
    <property type="evidence" value="ECO:0007669"/>
    <property type="project" value="UniProtKB-SubCell"/>
</dbReference>
<evidence type="ECO:0000256" key="6">
    <source>
        <dbReference type="ARBA" id="ARBA00022840"/>
    </source>
</evidence>
<dbReference type="FunFam" id="3.40.50.1000:FF:000001">
    <property type="entry name" value="Phospholipid-transporting ATPase IC"/>
    <property type="match status" value="1"/>
</dbReference>
<dbReference type="SUPFAM" id="SSF81665">
    <property type="entry name" value="Calcium ATPase, transmembrane domain M"/>
    <property type="match status" value="1"/>
</dbReference>
<dbReference type="PATRIC" id="fig|649755.3.peg.46"/>
<evidence type="ECO:0000256" key="7">
    <source>
        <dbReference type="ARBA" id="ARBA00022967"/>
    </source>
</evidence>
<evidence type="ECO:0000313" key="12">
    <source>
        <dbReference type="EMBL" id="ERK47560.1"/>
    </source>
</evidence>
<dbReference type="SFLD" id="SFLDG00002">
    <property type="entry name" value="C1.7:_P-type_atpase_like"/>
    <property type="match status" value="1"/>
</dbReference>
<dbReference type="InterPro" id="IPR023298">
    <property type="entry name" value="ATPase_P-typ_TM_dom_sf"/>
</dbReference>
<comment type="subcellular location">
    <subcellularLocation>
        <location evidence="1">Cell membrane</location>
        <topology evidence="1">Multi-pass membrane protein</topology>
    </subcellularLocation>
</comment>
<sequence>MKEYQKSIQEVLSEFDASRNGLTSFQVDDRQKQYGLNEMDQQEKESPLQIFLSQFKDLLVIVLIVAGFISMATGEIVSSIVIFIVITINAILGTVQTLKARKSLESLSKLSMPHVKVIRDGQLHQIVSNELTIGDLVYVEAGDVIEGDGRLIECANLQVNESALTGESLPQEKQLEVIAGEVGIADQTNMVFSSGLVTNGTGKYIVTKIGMNTEIGKIATMLENAKERKTPLQLTLEDFSKKLTISICVICAIILAMNVIVAHEDIWDALLIAVALAVAAIPEALNSIVTIVLSISTQKMVKEHAIIKQLNAVESLGCVSVICSDKTGTLTQNKMKVMELFLNNEVIKPEMLDVKDHSHDVLLKSCLLCNNAVSNGSTQIGDPTEIALLDLFDRYGEKDADYHVEAIRIKELPFDSTRKMMSINSENHLYTKGAVDVILDRCDQILIHDKKRPITEEDIKLIKEQNESFAKEGLRVLGFAYKTMKPKELSLEDENNLTFVGMVAQMDPPRLESKDAVSKCKMAGIKPIMITGDHIITATSIAKEIGIFEDGDICLEGKELETMSDSALDEILPKVSVYARVAPEHKIRIVEAWQKRNEIVAMTGDGVNDAPALKQSDIGVAMGITGTEVSKDAASMILTDDNFSTIVKAVITGRNVYANIKNSITYLLSGNFSAILAVVFTSLALLPTPFMAVHLLFINLITDSLPAIAIGMEKGKDDVLKQKPRKRDDSILNAKTMIKIGYEGLIIFSGVMAAYFIGLQTSDLMASTMAFSTLCLSRLLHGFSSRGNAPFWKLGKNESSIYAFLTGAVLLVLILFIPNMHGLFSIGPITLTQFFIVVGLSLATFVIVQITKVIQYRG</sequence>
<dbReference type="HOGENOM" id="CLU_002360_3_0_9"/>
<dbReference type="PANTHER" id="PTHR43294:SF21">
    <property type="entry name" value="CATION TRANSPORTING ATPASE"/>
    <property type="match status" value="1"/>
</dbReference>
<evidence type="ECO:0000256" key="1">
    <source>
        <dbReference type="ARBA" id="ARBA00004651"/>
    </source>
</evidence>
<dbReference type="GO" id="GO:0036376">
    <property type="term" value="P:sodium ion export across plasma membrane"/>
    <property type="evidence" value="ECO:0007669"/>
    <property type="project" value="TreeGrafter"/>
</dbReference>
<dbReference type="PRINTS" id="PR00120">
    <property type="entry name" value="HATPASE"/>
</dbReference>
<feature type="transmembrane region" description="Helical" evidence="10">
    <location>
        <begin position="76"/>
        <end position="95"/>
    </location>
</feature>
<comment type="caution">
    <text evidence="12">The sequence shown here is derived from an EMBL/GenBank/DDBJ whole genome shotgun (WGS) entry which is preliminary data.</text>
</comment>
<evidence type="ECO:0000259" key="11">
    <source>
        <dbReference type="SMART" id="SM00831"/>
    </source>
</evidence>
<keyword evidence="6" id="KW-0067">ATP-binding</keyword>
<dbReference type="GO" id="GO:0006883">
    <property type="term" value="P:intracellular sodium ion homeostasis"/>
    <property type="evidence" value="ECO:0007669"/>
    <property type="project" value="TreeGrafter"/>
</dbReference>
<dbReference type="Gene3D" id="1.20.1110.10">
    <property type="entry name" value="Calcium-transporting ATPase, transmembrane domain"/>
    <property type="match status" value="1"/>
</dbReference>
<dbReference type="FunFam" id="3.40.50.1000:FF:000028">
    <property type="entry name" value="Calcium-transporting P-type ATPase, putative"/>
    <property type="match status" value="1"/>
</dbReference>
<dbReference type="GO" id="GO:0016887">
    <property type="term" value="F:ATP hydrolysis activity"/>
    <property type="evidence" value="ECO:0007669"/>
    <property type="project" value="InterPro"/>
</dbReference>
<dbReference type="InterPro" id="IPR036412">
    <property type="entry name" value="HAD-like_sf"/>
</dbReference>
<feature type="transmembrane region" description="Helical" evidence="10">
    <location>
        <begin position="243"/>
        <end position="263"/>
    </location>
</feature>
<feature type="transmembrane region" description="Helical" evidence="10">
    <location>
        <begin position="764"/>
        <end position="780"/>
    </location>
</feature>
<proteinExistence type="inferred from homology"/>
<dbReference type="Gene3D" id="3.40.50.1000">
    <property type="entry name" value="HAD superfamily/HAD-like"/>
    <property type="match status" value="1"/>
</dbReference>
<keyword evidence="9 10" id="KW-0472">Membrane</keyword>
<dbReference type="InterPro" id="IPR001757">
    <property type="entry name" value="P_typ_ATPase"/>
</dbReference>
<feature type="transmembrane region" description="Helical" evidence="10">
    <location>
        <begin position="826"/>
        <end position="848"/>
    </location>
</feature>
<keyword evidence="3" id="KW-1003">Cell membrane</keyword>
<comment type="similarity">
    <text evidence="2">Belongs to the cation transport ATPase (P-type) (TC 3.A.3) family. Type IIA subfamily.</text>
</comment>
<dbReference type="AlphaFoldDB" id="U2PAP1"/>
<dbReference type="SUPFAM" id="SSF56784">
    <property type="entry name" value="HAD-like"/>
    <property type="match status" value="1"/>
</dbReference>
<dbReference type="Pfam" id="PF00690">
    <property type="entry name" value="Cation_ATPase_N"/>
    <property type="match status" value="1"/>
</dbReference>
<dbReference type="PRINTS" id="PR00119">
    <property type="entry name" value="CATATPASE"/>
</dbReference>
<feature type="transmembrane region" description="Helical" evidence="10">
    <location>
        <begin position="740"/>
        <end position="758"/>
    </location>
</feature>
<dbReference type="SFLD" id="SFLDS00003">
    <property type="entry name" value="Haloacid_Dehalogenase"/>
    <property type="match status" value="1"/>
</dbReference>
<organism evidence="12 13">
    <name type="scientific">Faecalitalea cylindroides ATCC 27803</name>
    <dbReference type="NCBI Taxonomy" id="649755"/>
    <lineage>
        <taxon>Bacteria</taxon>
        <taxon>Bacillati</taxon>
        <taxon>Bacillota</taxon>
        <taxon>Erysipelotrichia</taxon>
        <taxon>Erysipelotrichales</taxon>
        <taxon>Erysipelotrichaceae</taxon>
        <taxon>Faecalitalea</taxon>
    </lineage>
</organism>
<dbReference type="SMART" id="SM00831">
    <property type="entry name" value="Cation_ATPase_N"/>
    <property type="match status" value="1"/>
</dbReference>
<feature type="transmembrane region" description="Helical" evidence="10">
    <location>
        <begin position="50"/>
        <end position="70"/>
    </location>
</feature>
<evidence type="ECO:0000256" key="4">
    <source>
        <dbReference type="ARBA" id="ARBA00022692"/>
    </source>
</evidence>
<gene>
    <name evidence="12" type="ORF">HMPREF0367_00049</name>
</gene>
<dbReference type="Gene3D" id="2.70.150.10">
    <property type="entry name" value="Calcium-transporting ATPase, cytoplasmic transduction domain A"/>
    <property type="match status" value="1"/>
</dbReference>
<dbReference type="GO" id="GO:0005391">
    <property type="term" value="F:P-type sodium:potassium-exchanging transporter activity"/>
    <property type="evidence" value="ECO:0007669"/>
    <property type="project" value="TreeGrafter"/>
</dbReference>
<dbReference type="GO" id="GO:0005524">
    <property type="term" value="F:ATP binding"/>
    <property type="evidence" value="ECO:0007669"/>
    <property type="project" value="UniProtKB-KW"/>
</dbReference>
<dbReference type="Pfam" id="PF00689">
    <property type="entry name" value="Cation_ATPase_C"/>
    <property type="match status" value="1"/>
</dbReference>
<protein>
    <submittedName>
        <fullName evidence="12">Putative calcium-translocating P-type ATPase, PMCA-type</fullName>
    </submittedName>
</protein>
<dbReference type="Proteomes" id="UP000016658">
    <property type="component" value="Unassembled WGS sequence"/>
</dbReference>
<dbReference type="InterPro" id="IPR050510">
    <property type="entry name" value="Cation_transp_ATPase_P-type"/>
</dbReference>
<dbReference type="RefSeq" id="WP_035401006.1">
    <property type="nucleotide sequence ID" value="NZ_KI270979.1"/>
</dbReference>
<dbReference type="Pfam" id="PF13246">
    <property type="entry name" value="Cation_ATPase"/>
    <property type="match status" value="1"/>
</dbReference>
<dbReference type="PANTHER" id="PTHR43294">
    <property type="entry name" value="SODIUM/POTASSIUM-TRANSPORTING ATPASE SUBUNIT ALPHA"/>
    <property type="match status" value="1"/>
</dbReference>
<dbReference type="InterPro" id="IPR059000">
    <property type="entry name" value="ATPase_P-type_domA"/>
</dbReference>
<keyword evidence="7" id="KW-1278">Translocase</keyword>
<dbReference type="EMBL" id="AWVI01000003">
    <property type="protein sequence ID" value="ERK47560.1"/>
    <property type="molecule type" value="Genomic_DNA"/>
</dbReference>
<feature type="domain" description="Cation-transporting P-type ATPase N-terminal" evidence="11">
    <location>
        <begin position="2"/>
        <end position="75"/>
    </location>
</feature>
<dbReference type="InterPro" id="IPR018303">
    <property type="entry name" value="ATPase_P-typ_P_site"/>
</dbReference>
<feature type="transmembrane region" description="Helical" evidence="10">
    <location>
        <begin position="801"/>
        <end position="820"/>
    </location>
</feature>
<evidence type="ECO:0000313" key="13">
    <source>
        <dbReference type="Proteomes" id="UP000016658"/>
    </source>
</evidence>
<dbReference type="GO" id="GO:1902600">
    <property type="term" value="P:proton transmembrane transport"/>
    <property type="evidence" value="ECO:0007669"/>
    <property type="project" value="TreeGrafter"/>
</dbReference>
<dbReference type="InterPro" id="IPR008250">
    <property type="entry name" value="ATPase_P-typ_transduc_dom_A_sf"/>
</dbReference>
<keyword evidence="4 10" id="KW-0812">Transmembrane</keyword>
<dbReference type="GO" id="GO:1990573">
    <property type="term" value="P:potassium ion import across plasma membrane"/>
    <property type="evidence" value="ECO:0007669"/>
    <property type="project" value="TreeGrafter"/>
</dbReference>
<keyword evidence="5" id="KW-0547">Nucleotide-binding</keyword>
<evidence type="ECO:0000256" key="9">
    <source>
        <dbReference type="ARBA" id="ARBA00023136"/>
    </source>
</evidence>
<dbReference type="OrthoDB" id="9760364at2"/>
<dbReference type="SFLD" id="SFLDF00027">
    <property type="entry name" value="p-type_atpase"/>
    <property type="match status" value="1"/>
</dbReference>